<evidence type="ECO:0000256" key="4">
    <source>
        <dbReference type="ARBA" id="ARBA00023002"/>
    </source>
</evidence>
<keyword evidence="9" id="KW-1185">Reference proteome</keyword>
<dbReference type="InterPro" id="IPR007867">
    <property type="entry name" value="GMC_OxRtase_C"/>
</dbReference>
<protein>
    <submittedName>
        <fullName evidence="8">Choline dehydrogenase-like flavoprotein</fullName>
    </submittedName>
</protein>
<evidence type="ECO:0000256" key="1">
    <source>
        <dbReference type="ARBA" id="ARBA00010790"/>
    </source>
</evidence>
<accession>A0A840MN15</accession>
<dbReference type="Gene3D" id="3.50.50.60">
    <property type="entry name" value="FAD/NAD(P)-binding domain"/>
    <property type="match status" value="3"/>
</dbReference>
<dbReference type="PANTHER" id="PTHR46056:SF12">
    <property type="entry name" value="LONG-CHAIN-ALCOHOL OXIDASE"/>
    <property type="match status" value="1"/>
</dbReference>
<dbReference type="Pfam" id="PF05199">
    <property type="entry name" value="GMC_oxred_C"/>
    <property type="match status" value="1"/>
</dbReference>
<dbReference type="Pfam" id="PF00890">
    <property type="entry name" value="FAD_binding_2"/>
    <property type="match status" value="1"/>
</dbReference>
<dbReference type="SUPFAM" id="SSF51905">
    <property type="entry name" value="FAD/NAD(P)-binding domain"/>
    <property type="match status" value="1"/>
</dbReference>
<name>A0A840MN15_9PROT</name>
<dbReference type="InterPro" id="IPR036188">
    <property type="entry name" value="FAD/NAD-bd_sf"/>
</dbReference>
<comment type="similarity">
    <text evidence="1">Belongs to the GMC oxidoreductase family.</text>
</comment>
<dbReference type="GO" id="GO:0016614">
    <property type="term" value="F:oxidoreductase activity, acting on CH-OH group of donors"/>
    <property type="evidence" value="ECO:0007669"/>
    <property type="project" value="InterPro"/>
</dbReference>
<dbReference type="InterPro" id="IPR003953">
    <property type="entry name" value="FAD-dep_OxRdtase_2_FAD-bd"/>
</dbReference>
<dbReference type="Proteomes" id="UP000575898">
    <property type="component" value="Unassembled WGS sequence"/>
</dbReference>
<feature type="domain" description="Glucose-methanol-choline oxidoreductase C-terminal" evidence="7">
    <location>
        <begin position="390"/>
        <end position="455"/>
    </location>
</feature>
<dbReference type="PANTHER" id="PTHR46056">
    <property type="entry name" value="LONG-CHAIN-ALCOHOL OXIDASE"/>
    <property type="match status" value="1"/>
</dbReference>
<feature type="domain" description="Glucose-methanol-choline oxidoreductase N-terminal" evidence="5">
    <location>
        <begin position="56"/>
        <end position="270"/>
    </location>
</feature>
<keyword evidence="4" id="KW-0560">Oxidoreductase</keyword>
<dbReference type="AlphaFoldDB" id="A0A840MN15"/>
<evidence type="ECO:0000259" key="5">
    <source>
        <dbReference type="Pfam" id="PF00732"/>
    </source>
</evidence>
<organism evidence="8 9">
    <name type="scientific">Chitinivorax tropicus</name>
    <dbReference type="NCBI Taxonomy" id="714531"/>
    <lineage>
        <taxon>Bacteria</taxon>
        <taxon>Pseudomonadati</taxon>
        <taxon>Pseudomonadota</taxon>
        <taxon>Betaproteobacteria</taxon>
        <taxon>Chitinivorax</taxon>
    </lineage>
</organism>
<evidence type="ECO:0000256" key="3">
    <source>
        <dbReference type="ARBA" id="ARBA00022827"/>
    </source>
</evidence>
<evidence type="ECO:0000256" key="2">
    <source>
        <dbReference type="ARBA" id="ARBA00022630"/>
    </source>
</evidence>
<proteinExistence type="inferred from homology"/>
<comment type="caution">
    <text evidence="8">The sequence shown here is derived from an EMBL/GenBank/DDBJ whole genome shotgun (WGS) entry which is preliminary data.</text>
</comment>
<gene>
    <name evidence="8" type="ORF">HNQ59_003118</name>
</gene>
<evidence type="ECO:0000259" key="6">
    <source>
        <dbReference type="Pfam" id="PF00890"/>
    </source>
</evidence>
<dbReference type="InterPro" id="IPR000172">
    <property type="entry name" value="GMC_OxRdtase_N"/>
</dbReference>
<dbReference type="GO" id="GO:0050660">
    <property type="term" value="F:flavin adenine dinucleotide binding"/>
    <property type="evidence" value="ECO:0007669"/>
    <property type="project" value="InterPro"/>
</dbReference>
<keyword evidence="2" id="KW-0285">Flavoprotein</keyword>
<dbReference type="Pfam" id="PF00732">
    <property type="entry name" value="GMC_oxred_N"/>
    <property type="match status" value="1"/>
</dbReference>
<reference evidence="8 9" key="1">
    <citation type="submission" date="2020-08" db="EMBL/GenBank/DDBJ databases">
        <title>Genomic Encyclopedia of Type Strains, Phase IV (KMG-IV): sequencing the most valuable type-strain genomes for metagenomic binning, comparative biology and taxonomic classification.</title>
        <authorList>
            <person name="Goeker M."/>
        </authorList>
    </citation>
    <scope>NUCLEOTIDE SEQUENCE [LARGE SCALE GENOMIC DNA]</scope>
    <source>
        <strain evidence="8 9">DSM 27165</strain>
    </source>
</reference>
<keyword evidence="3" id="KW-0274">FAD</keyword>
<dbReference type="EMBL" id="JACHHY010000020">
    <property type="protein sequence ID" value="MBB5019810.1"/>
    <property type="molecule type" value="Genomic_DNA"/>
</dbReference>
<evidence type="ECO:0000313" key="9">
    <source>
        <dbReference type="Proteomes" id="UP000575898"/>
    </source>
</evidence>
<sequence>MSHANQYDAIVVGAGIGGSNVAAQLSEAGLKCLVIEAGHYFSRRTYPRCELDGNTQLFWHGGLELNSDATLALLRPKVVGGGSIVNQALLDEFDDDALDSWRAASGFPAFSLAAMQPWYAAAKSALSVQTVPVAFANRNADIFKAGFEQCGFHYAPLTRAQSGCHHEAGNDCIECLYGCRLDSKQSTPLTSLKRALKAGCQLIHSCEVMHIEESTQGVTLACRHANGSVIHFHGQRLILAANAIGTTTLLLRAGFGERLPMLGRHFYSHPQYMYFARYREPVNAQRGPLQSYKSADPHFRKQGFKLENVFAPPIGTALLLPQHGVAHQAMMQNITHLASIEVAIRDTEPGQIRLQRNGRARIDKTLNHEDKQRAAAGKAAVYQIFERTGAEQIMDGRLGIGLHLMGGVRLAEQASAGCVGHDFRLFGSQRIHVADSSLFPNAPGINPSLTIMALGRMAAQAILEAA</sequence>
<evidence type="ECO:0000313" key="8">
    <source>
        <dbReference type="EMBL" id="MBB5019810.1"/>
    </source>
</evidence>
<feature type="domain" description="FAD-dependent oxidoreductase 2 FAD-binding" evidence="6">
    <location>
        <begin position="8"/>
        <end position="42"/>
    </location>
</feature>
<dbReference type="RefSeq" id="WP_184041222.1">
    <property type="nucleotide sequence ID" value="NZ_JACHHY010000020.1"/>
</dbReference>
<evidence type="ECO:0000259" key="7">
    <source>
        <dbReference type="Pfam" id="PF05199"/>
    </source>
</evidence>